<dbReference type="EMBL" id="LMCB01000009">
    <property type="protein sequence ID" value="KZL20432.1"/>
    <property type="molecule type" value="Genomic_DNA"/>
</dbReference>
<feature type="domain" description="Toprim" evidence="2">
    <location>
        <begin position="289"/>
        <end position="397"/>
    </location>
</feature>
<feature type="domain" description="DUF5710" evidence="3">
    <location>
        <begin position="37"/>
        <end position="78"/>
    </location>
</feature>
<evidence type="ECO:0000256" key="1">
    <source>
        <dbReference type="SAM" id="MobiDB-lite"/>
    </source>
</evidence>
<dbReference type="STRING" id="989403.SAMN05421798_1225"/>
<feature type="region of interest" description="Disordered" evidence="1">
    <location>
        <begin position="1"/>
        <end position="38"/>
    </location>
</feature>
<dbReference type="EC" id="2.7.7.-" evidence="4"/>
<dbReference type="GO" id="GO:0016779">
    <property type="term" value="F:nucleotidyltransferase activity"/>
    <property type="evidence" value="ECO:0007669"/>
    <property type="project" value="UniProtKB-KW"/>
</dbReference>
<evidence type="ECO:0000313" key="4">
    <source>
        <dbReference type="EMBL" id="KZL20432.1"/>
    </source>
</evidence>
<reference evidence="4 5" key="1">
    <citation type="journal article" date="2016" name="Front. Microbiol.">
        <title>Comparative Genomic Analysis Reveals a Diverse Repertoire of Genes Involved in Prokaryote-Eukaryote Interactions within the Pseudovibrio Genus.</title>
        <authorList>
            <person name="Romano S."/>
            <person name="Fernandez-Guerra A."/>
            <person name="Reen F.J."/>
            <person name="Glockner F.O."/>
            <person name="Crowley S.P."/>
            <person name="O'Sullivan O."/>
            <person name="Cotter P.D."/>
            <person name="Adams C."/>
            <person name="Dobson A.D."/>
            <person name="O'Gara F."/>
        </authorList>
    </citation>
    <scope>NUCLEOTIDE SEQUENCE [LARGE SCALE GENOMIC DNA]</scope>
    <source>
        <strain evidence="4 5">Ad2</strain>
    </source>
</reference>
<comment type="caution">
    <text evidence="4">The sequence shown here is derived from an EMBL/GenBank/DDBJ whole genome shotgun (WGS) entry which is preliminary data.</text>
</comment>
<dbReference type="Pfam" id="PF18974">
    <property type="entry name" value="DUF5710"/>
    <property type="match status" value="1"/>
</dbReference>
<evidence type="ECO:0000313" key="5">
    <source>
        <dbReference type="Proteomes" id="UP000076577"/>
    </source>
</evidence>
<feature type="region of interest" description="Disordered" evidence="1">
    <location>
        <begin position="414"/>
        <end position="437"/>
    </location>
</feature>
<dbReference type="PATRIC" id="fig|989403.3.peg.1572"/>
<dbReference type="InterPro" id="IPR006171">
    <property type="entry name" value="TOPRIM_dom"/>
</dbReference>
<dbReference type="Pfam" id="PF13362">
    <property type="entry name" value="Toprim_3"/>
    <property type="match status" value="1"/>
</dbReference>
<gene>
    <name evidence="4" type="primary">traC</name>
    <name evidence="4" type="ORF">PsAD2_01475</name>
</gene>
<accession>A0A165ZZF1</accession>
<dbReference type="AlphaFoldDB" id="A0A165ZZF1"/>
<evidence type="ECO:0000259" key="3">
    <source>
        <dbReference type="Pfam" id="PF18974"/>
    </source>
</evidence>
<keyword evidence="5" id="KW-1185">Reference proteome</keyword>
<dbReference type="Proteomes" id="UP000076577">
    <property type="component" value="Unassembled WGS sequence"/>
</dbReference>
<keyword evidence="4" id="KW-0808">Transferase</keyword>
<dbReference type="RefSeq" id="WP_068004488.1">
    <property type="nucleotide sequence ID" value="NZ_FOFM01000022.1"/>
</dbReference>
<dbReference type="InterPro" id="IPR043764">
    <property type="entry name" value="DUF5710"/>
</dbReference>
<name>A0A165ZZF1_9HYPH</name>
<evidence type="ECO:0000259" key="2">
    <source>
        <dbReference type="Pfam" id="PF13362"/>
    </source>
</evidence>
<proteinExistence type="predicted"/>
<dbReference type="OrthoDB" id="123525at2"/>
<protein>
    <submittedName>
        <fullName evidence="4">DNA primase TraC</fullName>
        <ecNumber evidence="4">2.7.7.-</ecNumber>
    </submittedName>
</protein>
<sequence length="437" mass="48722">MAQTETKAPARPHARPHARQADEGTLSEAANRDKRERTYLAVPYGEREAAKKLGARFDRKARSWFAPTAEIMKATMKWSVKGKAPKAAQNRDPQTEFSDWIRAQGMDLQGLAQMDGKWHRIAIAGEKKVKNASYRGFLDGAVPNGMLHNFKGTQESWTFEGPQLSKGEVQRAIEAGKKASIERADARKLDQEKAAKTAYGIWVNLKEWAKPSNCEYLQRKKVLGFGVKLDKDARMVVPLRDTDLKIHSLQFVGEDKHYLRHGRKEGLFHAIDPERYLNDADQPGQGDTLVFAEGYATGASVHKLTNKPVIVTFDGDNMVKVATAMREKYPDVTMLFAADDDHHLPLRENPLPNKGMDKAIEAAQAVGGYVVRPPLNKADKAKGLTDWNDLTAARGEDKTASQFITQVRMARKLGNAQELEVETTKSKQQSSGLEMSL</sequence>
<organism evidence="4 5">
    <name type="scientific">Pseudovibrio axinellae</name>
    <dbReference type="NCBI Taxonomy" id="989403"/>
    <lineage>
        <taxon>Bacteria</taxon>
        <taxon>Pseudomonadati</taxon>
        <taxon>Pseudomonadota</taxon>
        <taxon>Alphaproteobacteria</taxon>
        <taxon>Hyphomicrobiales</taxon>
        <taxon>Stappiaceae</taxon>
        <taxon>Pseudovibrio</taxon>
    </lineage>
</organism>
<feature type="compositionally biased region" description="Polar residues" evidence="1">
    <location>
        <begin position="426"/>
        <end position="437"/>
    </location>
</feature>
<keyword evidence="4" id="KW-0548">Nucleotidyltransferase</keyword>